<dbReference type="Pfam" id="PF10934">
    <property type="entry name" value="Sheath_initiator"/>
    <property type="match status" value="1"/>
</dbReference>
<organism evidence="1 2">
    <name type="scientific">Lactobacillus helveticus</name>
    <name type="common">Lactobacillus suntoryeus</name>
    <dbReference type="NCBI Taxonomy" id="1587"/>
    <lineage>
        <taxon>Bacteria</taxon>
        <taxon>Bacillati</taxon>
        <taxon>Bacillota</taxon>
        <taxon>Bacilli</taxon>
        <taxon>Lactobacillales</taxon>
        <taxon>Lactobacillaceae</taxon>
        <taxon>Lactobacillus</taxon>
    </lineage>
</organism>
<sequence>MAKDFKSTEYGDLYVDPLTHDFVLVNGLEEITQRIKATLETFYGEMDVLDPEQGMDYTNFLGKRFEKARASDELRDTIKRQVPEVDSVEDIQFNFKPNRRLEITFRAMATPTESDNSQEVEGSVEIGV</sequence>
<proteinExistence type="predicted"/>
<reference evidence="1 2" key="1">
    <citation type="submission" date="2016-10" db="EMBL/GenBank/DDBJ databases">
        <title>Complete genomic sequencing of Lactobacillus helveticus LH99 and comparative genome analysis.</title>
        <authorList>
            <person name="Li N."/>
            <person name="You C."/>
            <person name="Liu Z."/>
        </authorList>
    </citation>
    <scope>NUCLEOTIDE SEQUENCE [LARGE SCALE GENOMIC DNA]</scope>
    <source>
        <strain evidence="1 2">LH99</strain>
    </source>
</reference>
<dbReference type="AlphaFoldDB" id="A0A386RDY4"/>
<dbReference type="Gene3D" id="3.10.450.40">
    <property type="match status" value="1"/>
</dbReference>
<dbReference type="RefSeq" id="WP_120357363.1">
    <property type="nucleotide sequence ID" value="NZ_CP017982.1"/>
</dbReference>
<dbReference type="EMBL" id="CP017982">
    <property type="protein sequence ID" value="AYE61448.1"/>
    <property type="molecule type" value="Genomic_DNA"/>
</dbReference>
<name>A0A386RDY4_LACHE</name>
<dbReference type="InterPro" id="IPR020288">
    <property type="entry name" value="Sheath_initiator"/>
</dbReference>
<dbReference type="Proteomes" id="UP000267794">
    <property type="component" value="Chromosome"/>
</dbReference>
<evidence type="ECO:0008006" key="3">
    <source>
        <dbReference type="Google" id="ProtNLM"/>
    </source>
</evidence>
<gene>
    <name evidence="1" type="ORF">BC335_0960</name>
</gene>
<evidence type="ECO:0000313" key="2">
    <source>
        <dbReference type="Proteomes" id="UP000267794"/>
    </source>
</evidence>
<accession>A0A386RDY4</accession>
<protein>
    <recommendedName>
        <fullName evidence="3">DUF2634 domain-containing protein</fullName>
    </recommendedName>
</protein>
<evidence type="ECO:0000313" key="1">
    <source>
        <dbReference type="EMBL" id="AYE61448.1"/>
    </source>
</evidence>